<comment type="catalytic activity">
    <reaction evidence="5">
        <text>a 2'-deoxyadenosine in DNA + S-adenosyl-L-methionine = an N(6)-methyl-2'-deoxyadenosine in DNA + S-adenosyl-L-homocysteine + H(+)</text>
        <dbReference type="Rhea" id="RHEA:15197"/>
        <dbReference type="Rhea" id="RHEA-COMP:12418"/>
        <dbReference type="Rhea" id="RHEA-COMP:12419"/>
        <dbReference type="ChEBI" id="CHEBI:15378"/>
        <dbReference type="ChEBI" id="CHEBI:57856"/>
        <dbReference type="ChEBI" id="CHEBI:59789"/>
        <dbReference type="ChEBI" id="CHEBI:90615"/>
        <dbReference type="ChEBI" id="CHEBI:90616"/>
        <dbReference type="EC" id="2.1.1.72"/>
    </reaction>
</comment>
<reference evidence="6 7" key="1">
    <citation type="submission" date="2017-07" db="EMBL/GenBank/DDBJ databases">
        <title>Draft sequence of Rhodococcus enclensis 23b-28.</title>
        <authorList>
            <person name="Besaury L."/>
            <person name="Sancelme M."/>
            <person name="Amato P."/>
            <person name="Lallement A."/>
            <person name="Delort A.-M."/>
        </authorList>
    </citation>
    <scope>NUCLEOTIDE SEQUENCE [LARGE SCALE GENOMIC DNA]</scope>
    <source>
        <strain evidence="6 7">23b-28</strain>
    </source>
</reference>
<dbReference type="PROSITE" id="PS00092">
    <property type="entry name" value="N6_MTASE"/>
    <property type="match status" value="1"/>
</dbReference>
<dbReference type="EC" id="2.1.1.72" evidence="1"/>
<evidence type="ECO:0000256" key="3">
    <source>
        <dbReference type="ARBA" id="ARBA00022679"/>
    </source>
</evidence>
<dbReference type="Pfam" id="PF02086">
    <property type="entry name" value="MethyltransfD12"/>
    <property type="match status" value="1"/>
</dbReference>
<dbReference type="Proteomes" id="UP000230886">
    <property type="component" value="Unassembled WGS sequence"/>
</dbReference>
<dbReference type="RefSeq" id="WP_099699132.1">
    <property type="nucleotide sequence ID" value="NZ_NOVD01000098.1"/>
</dbReference>
<evidence type="ECO:0000313" key="6">
    <source>
        <dbReference type="EMBL" id="PCK21717.1"/>
    </source>
</evidence>
<gene>
    <name evidence="6" type="ORF">CHR55_33630</name>
</gene>
<evidence type="ECO:0000256" key="4">
    <source>
        <dbReference type="ARBA" id="ARBA00022691"/>
    </source>
</evidence>
<evidence type="ECO:0000256" key="1">
    <source>
        <dbReference type="ARBA" id="ARBA00011900"/>
    </source>
</evidence>
<protein>
    <recommendedName>
        <fullName evidence="1">site-specific DNA-methyltransferase (adenine-specific)</fullName>
        <ecNumber evidence="1">2.1.1.72</ecNumber>
    </recommendedName>
</protein>
<evidence type="ECO:0000313" key="7">
    <source>
        <dbReference type="Proteomes" id="UP000230886"/>
    </source>
</evidence>
<name>A0A2A5IXK4_RHOSG</name>
<accession>A0A2A5IXK4</accession>
<dbReference type="SUPFAM" id="SSF53335">
    <property type="entry name" value="S-adenosyl-L-methionine-dependent methyltransferases"/>
    <property type="match status" value="1"/>
</dbReference>
<dbReference type="Gene3D" id="3.40.50.150">
    <property type="entry name" value="Vaccinia Virus protein VP39"/>
    <property type="match status" value="1"/>
</dbReference>
<dbReference type="InterPro" id="IPR029063">
    <property type="entry name" value="SAM-dependent_MTases_sf"/>
</dbReference>
<dbReference type="EMBL" id="NOVD01000098">
    <property type="protein sequence ID" value="PCK21717.1"/>
    <property type="molecule type" value="Genomic_DNA"/>
</dbReference>
<dbReference type="GO" id="GO:0032259">
    <property type="term" value="P:methylation"/>
    <property type="evidence" value="ECO:0007669"/>
    <property type="project" value="UniProtKB-KW"/>
</dbReference>
<sequence length="356" mass="38127">MGVRYIGSKARVADAIVDLAEPAGDGRFVDAFSGTGSVAAVAAARGWAVTLNDSLPSAVSMSVGAVIGQNDVAFTEIGGYDRAITLLNEIEGEPGFLHSQYSPASLQTAGVERRYFTEENAARLDAMRNQIQFWSQSGAIGENEEHLLLADLMQAANSVANIAGTYGCFLKNWTAIARRSVSVTPRALPSGRTDFHAAVGDVFSLMTTSEDTVYFDPPYTKRQYGAYYHILETLHAGDRPEVGGVTGLRPWRDKASDFCYKSRALDTLTRLVLSTEAKKILLSYSNEGHVPQEQLINALSETGGVTVHEISAIGRYRPNAQASAAGDTVNEYVIEISPVRFGSAASGAIASQVVYA</sequence>
<keyword evidence="2 6" id="KW-0489">Methyltransferase</keyword>
<dbReference type="REBASE" id="245646">
    <property type="entry name" value="M.Ren23b28ORF33630P"/>
</dbReference>
<dbReference type="GO" id="GO:0009307">
    <property type="term" value="P:DNA restriction-modification system"/>
    <property type="evidence" value="ECO:0007669"/>
    <property type="project" value="InterPro"/>
</dbReference>
<comment type="caution">
    <text evidence="6">The sequence shown here is derived from an EMBL/GenBank/DDBJ whole genome shotgun (WGS) entry which is preliminary data.</text>
</comment>
<keyword evidence="4" id="KW-0949">S-adenosyl-L-methionine</keyword>
<evidence type="ECO:0000256" key="5">
    <source>
        <dbReference type="ARBA" id="ARBA00047942"/>
    </source>
</evidence>
<dbReference type="InterPro" id="IPR002052">
    <property type="entry name" value="DNA_methylase_N6_adenine_CS"/>
</dbReference>
<dbReference type="PRINTS" id="PR00505">
    <property type="entry name" value="D12N6MTFRASE"/>
</dbReference>
<evidence type="ECO:0000256" key="2">
    <source>
        <dbReference type="ARBA" id="ARBA00022603"/>
    </source>
</evidence>
<dbReference type="GO" id="GO:0003676">
    <property type="term" value="F:nucleic acid binding"/>
    <property type="evidence" value="ECO:0007669"/>
    <property type="project" value="InterPro"/>
</dbReference>
<keyword evidence="3 6" id="KW-0808">Transferase</keyword>
<dbReference type="InterPro" id="IPR012327">
    <property type="entry name" value="MeTrfase_D12"/>
</dbReference>
<organism evidence="6 7">
    <name type="scientific">Rhodococcus qingshengii</name>
    <dbReference type="NCBI Taxonomy" id="334542"/>
    <lineage>
        <taxon>Bacteria</taxon>
        <taxon>Bacillati</taxon>
        <taxon>Actinomycetota</taxon>
        <taxon>Actinomycetes</taxon>
        <taxon>Mycobacteriales</taxon>
        <taxon>Nocardiaceae</taxon>
        <taxon>Rhodococcus</taxon>
        <taxon>Rhodococcus erythropolis group</taxon>
    </lineage>
</organism>
<dbReference type="GO" id="GO:0009007">
    <property type="term" value="F:site-specific DNA-methyltransferase (adenine-specific) activity"/>
    <property type="evidence" value="ECO:0007669"/>
    <property type="project" value="UniProtKB-EC"/>
</dbReference>
<proteinExistence type="predicted"/>
<dbReference type="AlphaFoldDB" id="A0A2A5IXK4"/>